<feature type="transmembrane region" description="Helical" evidence="1">
    <location>
        <begin position="6"/>
        <end position="29"/>
    </location>
</feature>
<protein>
    <submittedName>
        <fullName evidence="2">Solute carrier family 35 member D3</fullName>
    </submittedName>
</protein>
<dbReference type="EMBL" id="LR790379">
    <property type="protein sequence ID" value="CAB3266241.1"/>
    <property type="molecule type" value="mRNA"/>
</dbReference>
<proteinExistence type="evidence at transcript level"/>
<keyword evidence="1" id="KW-0472">Membrane</keyword>
<evidence type="ECO:0000313" key="2">
    <source>
        <dbReference type="EMBL" id="CAB3266241.1"/>
    </source>
</evidence>
<evidence type="ECO:0000256" key="1">
    <source>
        <dbReference type="SAM" id="Phobius"/>
    </source>
</evidence>
<keyword evidence="1" id="KW-1133">Transmembrane helix</keyword>
<name>A0A6F9DSU2_9ASCI</name>
<accession>A0A6F9DSU2</accession>
<reference evidence="2" key="1">
    <citation type="submission" date="2020-04" db="EMBL/GenBank/DDBJ databases">
        <authorList>
            <person name="Neveu A P."/>
        </authorList>
    </citation>
    <scope>NUCLEOTIDE SEQUENCE</scope>
    <source>
        <tissue evidence="2">Whole embryo</tissue>
    </source>
</reference>
<dbReference type="AlphaFoldDB" id="A0A6F9DSU2"/>
<gene>
    <name evidence="2" type="primary">Slc35d3</name>
</gene>
<organism evidence="2">
    <name type="scientific">Phallusia mammillata</name>
    <dbReference type="NCBI Taxonomy" id="59560"/>
    <lineage>
        <taxon>Eukaryota</taxon>
        <taxon>Metazoa</taxon>
        <taxon>Chordata</taxon>
        <taxon>Tunicata</taxon>
        <taxon>Ascidiacea</taxon>
        <taxon>Phlebobranchia</taxon>
        <taxon>Ascidiidae</taxon>
        <taxon>Phallusia</taxon>
    </lineage>
</organism>
<sequence>MFILGGVIPTAGFVAGLLINFSGGLMYIYAKYVEKKQSAEHEKTHHSKVTFLCDITKGVCVHGLVTV</sequence>
<keyword evidence="1" id="KW-0812">Transmembrane</keyword>